<dbReference type="PANTHER" id="PTHR46165">
    <property type="entry name" value="SET AND MYND DOMAIN-CONTAINING PROTEIN 4"/>
    <property type="match status" value="1"/>
</dbReference>
<keyword evidence="4" id="KW-0479">Metal-binding</keyword>
<dbReference type="Proteomes" id="UP000027135">
    <property type="component" value="Unassembled WGS sequence"/>
</dbReference>
<name>A0A067R1I2_ZOONE</name>
<reference evidence="9 10" key="1">
    <citation type="journal article" date="2014" name="Nat. Commun.">
        <title>Molecular traces of alternative social organization in a termite genome.</title>
        <authorList>
            <person name="Terrapon N."/>
            <person name="Li C."/>
            <person name="Robertson H.M."/>
            <person name="Ji L."/>
            <person name="Meng X."/>
            <person name="Booth W."/>
            <person name="Chen Z."/>
            <person name="Childers C.P."/>
            <person name="Glastad K.M."/>
            <person name="Gokhale K."/>
            <person name="Gowin J."/>
            <person name="Gronenberg W."/>
            <person name="Hermansen R.A."/>
            <person name="Hu H."/>
            <person name="Hunt B.G."/>
            <person name="Huylmans A.K."/>
            <person name="Khalil S.M."/>
            <person name="Mitchell R.D."/>
            <person name="Munoz-Torres M.C."/>
            <person name="Mustard J.A."/>
            <person name="Pan H."/>
            <person name="Reese J.T."/>
            <person name="Scharf M.E."/>
            <person name="Sun F."/>
            <person name="Vogel H."/>
            <person name="Xiao J."/>
            <person name="Yang W."/>
            <person name="Yang Z."/>
            <person name="Yang Z."/>
            <person name="Zhou J."/>
            <person name="Zhu J."/>
            <person name="Brent C.S."/>
            <person name="Elsik C.G."/>
            <person name="Goodisman M.A."/>
            <person name="Liberles D.A."/>
            <person name="Roe R.M."/>
            <person name="Vargo E.L."/>
            <person name="Vilcinskas A."/>
            <person name="Wang J."/>
            <person name="Bornberg-Bauer E."/>
            <person name="Korb J."/>
            <person name="Zhang G."/>
            <person name="Liebig J."/>
        </authorList>
    </citation>
    <scope>NUCLEOTIDE SEQUENCE [LARGE SCALE GENOMIC DNA]</scope>
    <source>
        <tissue evidence="9">Whole organism</tissue>
    </source>
</reference>
<dbReference type="GO" id="GO:0005737">
    <property type="term" value="C:cytoplasm"/>
    <property type="evidence" value="ECO:0007669"/>
    <property type="project" value="TreeGrafter"/>
</dbReference>
<dbReference type="EMBL" id="KK853097">
    <property type="protein sequence ID" value="KDR11443.1"/>
    <property type="molecule type" value="Genomic_DNA"/>
</dbReference>
<dbReference type="Gene3D" id="6.10.140.2220">
    <property type="match status" value="1"/>
</dbReference>
<dbReference type="SUPFAM" id="SSF82199">
    <property type="entry name" value="SET domain"/>
    <property type="match status" value="1"/>
</dbReference>
<organism evidence="9 10">
    <name type="scientific">Zootermopsis nevadensis</name>
    <name type="common">Dampwood termite</name>
    <dbReference type="NCBI Taxonomy" id="136037"/>
    <lineage>
        <taxon>Eukaryota</taxon>
        <taxon>Metazoa</taxon>
        <taxon>Ecdysozoa</taxon>
        <taxon>Arthropoda</taxon>
        <taxon>Hexapoda</taxon>
        <taxon>Insecta</taxon>
        <taxon>Pterygota</taxon>
        <taxon>Neoptera</taxon>
        <taxon>Polyneoptera</taxon>
        <taxon>Dictyoptera</taxon>
        <taxon>Blattodea</taxon>
        <taxon>Blattoidea</taxon>
        <taxon>Termitoidae</taxon>
        <taxon>Termopsidae</taxon>
        <taxon>Zootermopsis</taxon>
    </lineage>
</organism>
<evidence type="ECO:0000256" key="4">
    <source>
        <dbReference type="ARBA" id="ARBA00022723"/>
    </source>
</evidence>
<dbReference type="InterPro" id="IPR052097">
    <property type="entry name" value="SET-MYND_domain_protein"/>
</dbReference>
<dbReference type="Pfam" id="PF01753">
    <property type="entry name" value="zf-MYND"/>
    <property type="match status" value="1"/>
</dbReference>
<accession>A0A067R1I2</accession>
<dbReference type="STRING" id="136037.A0A067R1I2"/>
<evidence type="ECO:0000313" key="9">
    <source>
        <dbReference type="EMBL" id="KDR11443.1"/>
    </source>
</evidence>
<dbReference type="InterPro" id="IPR002893">
    <property type="entry name" value="Znf_MYND"/>
</dbReference>
<evidence type="ECO:0000256" key="1">
    <source>
        <dbReference type="ARBA" id="ARBA00022603"/>
    </source>
</evidence>
<evidence type="ECO:0000313" key="10">
    <source>
        <dbReference type="Proteomes" id="UP000027135"/>
    </source>
</evidence>
<evidence type="ECO:0000259" key="8">
    <source>
        <dbReference type="Pfam" id="PF01753"/>
    </source>
</evidence>
<protein>
    <submittedName>
        <fullName evidence="9">SET and MYND domain-containing protein 4</fullName>
    </submittedName>
</protein>
<keyword evidence="3" id="KW-0949">S-adenosyl-L-methionine</keyword>
<evidence type="ECO:0000256" key="3">
    <source>
        <dbReference type="ARBA" id="ARBA00022691"/>
    </source>
</evidence>
<evidence type="ECO:0000256" key="7">
    <source>
        <dbReference type="SAM" id="MobiDB-lite"/>
    </source>
</evidence>
<dbReference type="OrthoDB" id="1028014at2759"/>
<dbReference type="InterPro" id="IPR044421">
    <property type="entry name" value="SMYD4_SET"/>
</dbReference>
<dbReference type="AlphaFoldDB" id="A0A067R1I2"/>
<proteinExistence type="predicted"/>
<keyword evidence="5" id="KW-0863">Zinc-finger</keyword>
<keyword evidence="2" id="KW-0808">Transferase</keyword>
<keyword evidence="6" id="KW-0862">Zinc</keyword>
<gene>
    <name evidence="9" type="ORF">L798_13449</name>
</gene>
<dbReference type="GO" id="GO:0042826">
    <property type="term" value="F:histone deacetylase binding"/>
    <property type="evidence" value="ECO:0007669"/>
    <property type="project" value="TreeGrafter"/>
</dbReference>
<dbReference type="FunCoup" id="A0A067R1I2">
    <property type="interactions" value="513"/>
</dbReference>
<sequence length="578" mass="65012">MQQHDPTYTALCNSVTLQSNNQGFFLDFADHVTDTVDSEWINGKFALLRTDEERLRACYELGDCVHGVLQNVQELYRKKSAPLSAQKRREAERYLDAGDPRQALLLCNHAVIRAPPTGADPSVDEGLSLTLGLAVRSESLLQLEEHEACLSDIQLAIREGFPLHRRYELYWRMGRSYRELGQVPKARVSLQLALTLLEESKDKIGPLEAISSSVRLQNEASQLGMEQLPRQLEATPIKGPTVPTVSRGRNPDMPSASRLVTVTSSPEQGRYAVATGRIATGDTVVVEAPYAACLLPDMFGTHCHHCFVRLLAPVGCSECSGIAFCSTNCRDQAVGSYHRYECHYMDLLVGSGMSILCHLALRMLTQSGLQHFLGMKDTLQESFLQPNMHPGGYASVYNLVTHADERPAKDFMHRTLMALFLLRCLQEAHFFQTNTNNTDALSPDELFIGSLIIRHLQLLQFNAHEIFETQMEAPNKFRGSKTLYVGVGIYPTVAMFNHDCHPALARYFVSKYIVLRAIRPLDTGDCVSENYGPIFTKRPLDFRQRTLCSRYWFKCSCQACTEDWPTYDTLTSDSLRLR</sequence>
<dbReference type="PANTHER" id="PTHR46165:SF5">
    <property type="entry name" value="RE32936P"/>
    <property type="match status" value="1"/>
</dbReference>
<keyword evidence="1" id="KW-0489">Methyltransferase</keyword>
<feature type="region of interest" description="Disordered" evidence="7">
    <location>
        <begin position="236"/>
        <end position="255"/>
    </location>
</feature>
<feature type="domain" description="MYND-type" evidence="8">
    <location>
        <begin position="303"/>
        <end position="342"/>
    </location>
</feature>
<dbReference type="GO" id="GO:0008168">
    <property type="term" value="F:methyltransferase activity"/>
    <property type="evidence" value="ECO:0007669"/>
    <property type="project" value="UniProtKB-KW"/>
</dbReference>
<dbReference type="SUPFAM" id="SSF144232">
    <property type="entry name" value="HIT/MYND zinc finger-like"/>
    <property type="match status" value="1"/>
</dbReference>
<dbReference type="Gene3D" id="2.170.270.10">
    <property type="entry name" value="SET domain"/>
    <property type="match status" value="1"/>
</dbReference>
<evidence type="ECO:0000256" key="5">
    <source>
        <dbReference type="ARBA" id="ARBA00022771"/>
    </source>
</evidence>
<dbReference type="Gene3D" id="1.25.40.10">
    <property type="entry name" value="Tetratricopeptide repeat domain"/>
    <property type="match status" value="1"/>
</dbReference>
<dbReference type="SUPFAM" id="SSF48452">
    <property type="entry name" value="TPR-like"/>
    <property type="match status" value="1"/>
</dbReference>
<keyword evidence="10" id="KW-1185">Reference proteome</keyword>
<dbReference type="eggNOG" id="KOG2084">
    <property type="taxonomic scope" value="Eukaryota"/>
</dbReference>
<evidence type="ECO:0000256" key="6">
    <source>
        <dbReference type="ARBA" id="ARBA00022833"/>
    </source>
</evidence>
<dbReference type="GO" id="GO:0008270">
    <property type="term" value="F:zinc ion binding"/>
    <property type="evidence" value="ECO:0007669"/>
    <property type="project" value="UniProtKB-KW"/>
</dbReference>
<dbReference type="InParanoid" id="A0A067R1I2"/>
<evidence type="ECO:0000256" key="2">
    <source>
        <dbReference type="ARBA" id="ARBA00022679"/>
    </source>
</evidence>
<dbReference type="InterPro" id="IPR011990">
    <property type="entry name" value="TPR-like_helical_dom_sf"/>
</dbReference>
<dbReference type="Gene3D" id="1.10.220.160">
    <property type="match status" value="1"/>
</dbReference>
<dbReference type="GO" id="GO:0005634">
    <property type="term" value="C:nucleus"/>
    <property type="evidence" value="ECO:0007669"/>
    <property type="project" value="TreeGrafter"/>
</dbReference>
<dbReference type="CDD" id="cd10536">
    <property type="entry name" value="SET_SMYD4"/>
    <property type="match status" value="1"/>
</dbReference>
<dbReference type="InterPro" id="IPR046341">
    <property type="entry name" value="SET_dom_sf"/>
</dbReference>
<dbReference type="OMA" id="YHRFECQ"/>
<dbReference type="GO" id="GO:0032259">
    <property type="term" value="P:methylation"/>
    <property type="evidence" value="ECO:0007669"/>
    <property type="project" value="UniProtKB-KW"/>
</dbReference>